<accession>A0ABX7QU78</accession>
<dbReference type="PANTHER" id="PTHR46825">
    <property type="entry name" value="D-ALANYL-D-ALANINE-CARBOXYPEPTIDASE/ENDOPEPTIDASE AMPH"/>
    <property type="match status" value="1"/>
</dbReference>
<evidence type="ECO:0000256" key="1">
    <source>
        <dbReference type="ARBA" id="ARBA00001526"/>
    </source>
</evidence>
<sequence length="395" mass="42980">MVRAFSVAILMSAVSVLTIPTAMAVQTSATLADTLQNSLQTVVNDAVAPVMAQYQVPGMAIAVIHQQQQAFFNFGVADIEAQTPVTESTLFELGSVSKTFNGLLAGYAITQDKLALADHPSRYRSALTGTAVDQATLLHLASYTAGGFPLQFPESVHDDASMQTYFQQWQPTAKPGMVRQYSNPSIALFGYLVSRALGQDYQQLIEQQLLPAIGLHHTYIDIPADAVADYAWGYNRNMQPVHVTPDVLDAEAYGIKSSASDMLQYVQLQLDSQSLPPAYQQAIGHTQQGYYQLGAMRQGLGWEQYPYPLSKANLLAGNSREVILQPHAVTPVTEQLTGAALYNKTGSTAGFGAYVVFVPQRQLGVVILANRYYPNEARVEIASAIMKILDPNGWL</sequence>
<keyword evidence="7" id="KW-0732">Signal</keyword>
<name>A0ABX7QU78_9GAMM</name>
<evidence type="ECO:0000313" key="10">
    <source>
        <dbReference type="Proteomes" id="UP000662770"/>
    </source>
</evidence>
<dbReference type="Pfam" id="PF00144">
    <property type="entry name" value="Beta-lactamase"/>
    <property type="match status" value="1"/>
</dbReference>
<feature type="domain" description="Beta-lactamase-related" evidence="8">
    <location>
        <begin position="44"/>
        <end position="386"/>
    </location>
</feature>
<dbReference type="InterPro" id="IPR001586">
    <property type="entry name" value="Beta-lactam_class-C_AS"/>
</dbReference>
<dbReference type="Gene3D" id="3.40.710.10">
    <property type="entry name" value="DD-peptidase/beta-lactamase superfamily"/>
    <property type="match status" value="1"/>
</dbReference>
<protein>
    <recommendedName>
        <fullName evidence="3 6">Beta-lactamase</fullName>
        <ecNumber evidence="3 6">3.5.2.6</ecNumber>
    </recommendedName>
</protein>
<dbReference type="Proteomes" id="UP000662770">
    <property type="component" value="Chromosome"/>
</dbReference>
<evidence type="ECO:0000256" key="6">
    <source>
        <dbReference type="RuleBase" id="RU361140"/>
    </source>
</evidence>
<dbReference type="PROSITE" id="PS00336">
    <property type="entry name" value="BETA_LACTAMASE_C"/>
    <property type="match status" value="1"/>
</dbReference>
<reference evidence="9 10" key="1">
    <citation type="submission" date="2021-03" db="EMBL/GenBank/DDBJ databases">
        <title>Novel species identification of genus Shewanella.</title>
        <authorList>
            <person name="Liu G."/>
            <person name="Zhang Q."/>
        </authorList>
    </citation>
    <scope>NUCLEOTIDE SEQUENCE [LARGE SCALE GENOMIC DNA]</scope>
    <source>
        <strain evidence="9 10">FJAT-51800</strain>
    </source>
</reference>
<proteinExistence type="inferred from homology"/>
<dbReference type="SUPFAM" id="SSF56601">
    <property type="entry name" value="beta-lactamase/transpeptidase-like"/>
    <property type="match status" value="1"/>
</dbReference>
<evidence type="ECO:0000256" key="7">
    <source>
        <dbReference type="SAM" id="SignalP"/>
    </source>
</evidence>
<feature type="chain" id="PRO_5045698368" description="Beta-lactamase" evidence="7">
    <location>
        <begin position="25"/>
        <end position="395"/>
    </location>
</feature>
<evidence type="ECO:0000256" key="2">
    <source>
        <dbReference type="ARBA" id="ARBA00007840"/>
    </source>
</evidence>
<dbReference type="EC" id="3.5.2.6" evidence="3 6"/>
<evidence type="ECO:0000256" key="3">
    <source>
        <dbReference type="ARBA" id="ARBA00012865"/>
    </source>
</evidence>
<dbReference type="InterPro" id="IPR050491">
    <property type="entry name" value="AmpC-like"/>
</dbReference>
<dbReference type="PANTHER" id="PTHR46825:SF8">
    <property type="entry name" value="BETA-LACTAMASE-RELATED"/>
    <property type="match status" value="1"/>
</dbReference>
<organism evidence="9 10">
    <name type="scientific">Shewanella avicenniae</name>
    <dbReference type="NCBI Taxonomy" id="2814294"/>
    <lineage>
        <taxon>Bacteria</taxon>
        <taxon>Pseudomonadati</taxon>
        <taxon>Pseudomonadota</taxon>
        <taxon>Gammaproteobacteria</taxon>
        <taxon>Alteromonadales</taxon>
        <taxon>Shewanellaceae</taxon>
        <taxon>Shewanella</taxon>
    </lineage>
</organism>
<comment type="catalytic activity">
    <reaction evidence="1 6">
        <text>a beta-lactam + H2O = a substituted beta-amino acid</text>
        <dbReference type="Rhea" id="RHEA:20401"/>
        <dbReference type="ChEBI" id="CHEBI:15377"/>
        <dbReference type="ChEBI" id="CHEBI:35627"/>
        <dbReference type="ChEBI" id="CHEBI:140347"/>
        <dbReference type="EC" id="3.5.2.6"/>
    </reaction>
</comment>
<evidence type="ECO:0000256" key="4">
    <source>
        <dbReference type="ARBA" id="ARBA00022801"/>
    </source>
</evidence>
<comment type="similarity">
    <text evidence="2 6">Belongs to the class-C beta-lactamase family.</text>
</comment>
<dbReference type="InterPro" id="IPR001466">
    <property type="entry name" value="Beta-lactam-related"/>
</dbReference>
<dbReference type="NCBIfam" id="NF033085">
    <property type="entry name" value="bla_class_C"/>
    <property type="match status" value="1"/>
</dbReference>
<gene>
    <name evidence="9" type="ORF">JYB87_02925</name>
</gene>
<keyword evidence="10" id="KW-1185">Reference proteome</keyword>
<keyword evidence="5 6" id="KW-0046">Antibiotic resistance</keyword>
<evidence type="ECO:0000259" key="8">
    <source>
        <dbReference type="Pfam" id="PF00144"/>
    </source>
</evidence>
<dbReference type="InterPro" id="IPR012338">
    <property type="entry name" value="Beta-lactam/transpept-like"/>
</dbReference>
<evidence type="ECO:0000256" key="5">
    <source>
        <dbReference type="ARBA" id="ARBA00023251"/>
    </source>
</evidence>
<keyword evidence="4 6" id="KW-0378">Hydrolase</keyword>
<feature type="signal peptide" evidence="7">
    <location>
        <begin position="1"/>
        <end position="24"/>
    </location>
</feature>
<evidence type="ECO:0000313" key="9">
    <source>
        <dbReference type="EMBL" id="QSX34220.1"/>
    </source>
</evidence>
<dbReference type="EMBL" id="CP071503">
    <property type="protein sequence ID" value="QSX34220.1"/>
    <property type="molecule type" value="Genomic_DNA"/>
</dbReference>
<dbReference type="InterPro" id="IPR058136">
    <property type="entry name" value="AmpC"/>
</dbReference>